<protein>
    <recommendedName>
        <fullName evidence="2">Sieve element occlusion N-terminal domain-containing protein</fullName>
    </recommendedName>
</protein>
<evidence type="ECO:0000259" key="2">
    <source>
        <dbReference type="Pfam" id="PF14576"/>
    </source>
</evidence>
<evidence type="ECO:0000313" key="4">
    <source>
        <dbReference type="Proteomes" id="UP001634007"/>
    </source>
</evidence>
<feature type="coiled-coil region" evidence="1">
    <location>
        <begin position="237"/>
        <end position="264"/>
    </location>
</feature>
<proteinExistence type="predicted"/>
<dbReference type="PANTHER" id="PTHR33232">
    <property type="entry name" value="PROTEIN SIEVE ELEMENT OCCLUSION B-LIKE"/>
    <property type="match status" value="1"/>
</dbReference>
<dbReference type="Pfam" id="PF14576">
    <property type="entry name" value="SEO_N"/>
    <property type="match status" value="1"/>
</dbReference>
<gene>
    <name evidence="3" type="ORF">ACJRO7_029855</name>
</gene>
<dbReference type="EMBL" id="JBJKBG010000008">
    <property type="protein sequence ID" value="KAL3724757.1"/>
    <property type="molecule type" value="Genomic_DNA"/>
</dbReference>
<evidence type="ECO:0000313" key="3">
    <source>
        <dbReference type="EMBL" id="KAL3724757.1"/>
    </source>
</evidence>
<dbReference type="InterPro" id="IPR039299">
    <property type="entry name" value="SEOA"/>
</dbReference>
<name>A0ABD3JBR1_EUCGL</name>
<feature type="domain" description="Sieve element occlusion N-terminal" evidence="2">
    <location>
        <begin position="61"/>
        <end position="270"/>
    </location>
</feature>
<dbReference type="PANTHER" id="PTHR33232:SF9">
    <property type="entry name" value="PROTEIN SIEVE ELEMENT OCCLUSION B"/>
    <property type="match status" value="1"/>
</dbReference>
<organism evidence="3 4">
    <name type="scientific">Eucalyptus globulus</name>
    <name type="common">Tasmanian blue gum</name>
    <dbReference type="NCBI Taxonomy" id="34317"/>
    <lineage>
        <taxon>Eukaryota</taxon>
        <taxon>Viridiplantae</taxon>
        <taxon>Streptophyta</taxon>
        <taxon>Embryophyta</taxon>
        <taxon>Tracheophyta</taxon>
        <taxon>Spermatophyta</taxon>
        <taxon>Magnoliopsida</taxon>
        <taxon>eudicotyledons</taxon>
        <taxon>Gunneridae</taxon>
        <taxon>Pentapetalae</taxon>
        <taxon>rosids</taxon>
        <taxon>malvids</taxon>
        <taxon>Myrtales</taxon>
        <taxon>Myrtaceae</taxon>
        <taxon>Myrtoideae</taxon>
        <taxon>Eucalypteae</taxon>
        <taxon>Eucalyptus</taxon>
    </lineage>
</organism>
<reference evidence="3 4" key="1">
    <citation type="submission" date="2024-11" db="EMBL/GenBank/DDBJ databases">
        <title>Chromosome-level genome assembly of Eucalyptus globulus Labill. provides insights into its genome evolution.</title>
        <authorList>
            <person name="Li X."/>
        </authorList>
    </citation>
    <scope>NUCLEOTIDE SEQUENCE [LARGE SCALE GENOMIC DNA]</scope>
    <source>
        <strain evidence="3">CL2024</strain>
        <tissue evidence="3">Fresh tender leaves</tissue>
    </source>
</reference>
<keyword evidence="4" id="KW-1185">Reference proteome</keyword>
<evidence type="ECO:0000256" key="1">
    <source>
        <dbReference type="SAM" id="Coils"/>
    </source>
</evidence>
<sequence>MASIAASSAIINIIDEHEFRDTIIGEHSYDSCIEEKCNVNDHLSIVNNIISSASPLAPDTSMQGDISRLIEFISRQMTCPKEYKNMEEKWNEIFQMVGSYRWTTQVLLVLAAFALQYGDFRYASEAPPEDRNAMSGYLWKALSPLKKKAISDGNKVAIKPLNDVVKDLCEWTTSLFDLIQLVYEPRGKHLPELASAFQSIPWWSCETIIAILAAANIFAQIISVNTTFTQSELEILKLSVSDKMKALRQKVDDLRRLIGSMEEYQKYVKYVEAPVDIADCLRLLLEDDSKQIPFARGPSNTPVGGDFPEAIKLSMDHPSPVDPRGLRSAIRQLLVHLQKLSSSQAHSDVGNALSTYPLKGLSSLKKKLISDENKAAAIIPVNEAVNELLELTTSLVGLHKLVIKHRGKHAPKLAEAFRTIPRWICETIIAILAAGNHFPWLIDGDKYDALFLVYFSDTA</sequence>
<keyword evidence="1" id="KW-0175">Coiled coil</keyword>
<dbReference type="Proteomes" id="UP001634007">
    <property type="component" value="Unassembled WGS sequence"/>
</dbReference>
<dbReference type="InterPro" id="IPR027942">
    <property type="entry name" value="SEO_N"/>
</dbReference>
<accession>A0ABD3JBR1</accession>
<dbReference type="AlphaFoldDB" id="A0ABD3JBR1"/>
<comment type="caution">
    <text evidence="3">The sequence shown here is derived from an EMBL/GenBank/DDBJ whole genome shotgun (WGS) entry which is preliminary data.</text>
</comment>